<dbReference type="Proteomes" id="UP000005239">
    <property type="component" value="Unassembled WGS sequence"/>
</dbReference>
<gene>
    <name evidence="6" type="primary">WBGene00279965</name>
</gene>
<dbReference type="InterPro" id="IPR019421">
    <property type="entry name" value="7TM_GPCR_serpentine_rcpt_Srd"/>
</dbReference>
<evidence type="ECO:0000256" key="3">
    <source>
        <dbReference type="ARBA" id="ARBA00022692"/>
    </source>
</evidence>
<dbReference type="AlphaFoldDB" id="A0A2A6CPD3"/>
<dbReference type="EnsemblMetazoa" id="PPA41596.1">
    <property type="protein sequence ID" value="PPA41596.1"/>
    <property type="gene ID" value="WBGene00279965"/>
</dbReference>
<keyword evidence="5" id="KW-0472">Membrane</keyword>
<dbReference type="PANTHER" id="PTHR22945">
    <property type="entry name" value="SERPENTINE RECEPTOR, CLASS D DELTA"/>
    <property type="match status" value="1"/>
</dbReference>
<comment type="similarity">
    <text evidence="2">Belongs to the nematode receptor-like protein srd family.</text>
</comment>
<protein>
    <submittedName>
        <fullName evidence="6">G protein-coupled receptor</fullName>
    </submittedName>
</protein>
<keyword evidence="3" id="KW-0812">Transmembrane</keyword>
<accession>A0A2A6CPD3</accession>
<evidence type="ECO:0000313" key="7">
    <source>
        <dbReference type="Proteomes" id="UP000005239"/>
    </source>
</evidence>
<dbReference type="OrthoDB" id="5821732at2759"/>
<dbReference type="Pfam" id="PF10317">
    <property type="entry name" value="7TM_GPCR_Srd"/>
    <property type="match status" value="1"/>
</dbReference>
<dbReference type="InterPro" id="IPR050920">
    <property type="entry name" value="Nematode_rcpt-like_delta"/>
</dbReference>
<reference evidence="6" key="2">
    <citation type="submission" date="2022-06" db="UniProtKB">
        <authorList>
            <consortium name="EnsemblMetazoa"/>
        </authorList>
    </citation>
    <scope>IDENTIFICATION</scope>
    <source>
        <strain evidence="6">PS312</strain>
    </source>
</reference>
<evidence type="ECO:0000313" key="6">
    <source>
        <dbReference type="EnsemblMetazoa" id="PPA41596.1"/>
    </source>
</evidence>
<evidence type="ECO:0000256" key="4">
    <source>
        <dbReference type="ARBA" id="ARBA00022989"/>
    </source>
</evidence>
<keyword evidence="4" id="KW-1133">Transmembrane helix</keyword>
<dbReference type="PANTHER" id="PTHR22945:SF40">
    <property type="entry name" value="SERPENTINE RECEPTOR, CLASS D (DELTA)-RELATED"/>
    <property type="match status" value="1"/>
</dbReference>
<keyword evidence="7" id="KW-1185">Reference proteome</keyword>
<evidence type="ECO:0000256" key="5">
    <source>
        <dbReference type="ARBA" id="ARBA00023136"/>
    </source>
</evidence>
<organism evidence="6 7">
    <name type="scientific">Pristionchus pacificus</name>
    <name type="common">Parasitic nematode worm</name>
    <dbReference type="NCBI Taxonomy" id="54126"/>
    <lineage>
        <taxon>Eukaryota</taxon>
        <taxon>Metazoa</taxon>
        <taxon>Ecdysozoa</taxon>
        <taxon>Nematoda</taxon>
        <taxon>Chromadorea</taxon>
        <taxon>Rhabditida</taxon>
        <taxon>Rhabditina</taxon>
        <taxon>Diplogasteromorpha</taxon>
        <taxon>Diplogasteroidea</taxon>
        <taxon>Neodiplogasteridae</taxon>
        <taxon>Pristionchus</taxon>
    </lineage>
</organism>
<evidence type="ECO:0000256" key="2">
    <source>
        <dbReference type="ARBA" id="ARBA00009166"/>
    </source>
</evidence>
<sequence length="289" mass="32069">MLLAYFHSFICTLSICSNVLLLYLILFNTPKHLNSYAVMLTTLCIYELTTSTSSLIVFPRIVPLGSEGIVCVYSGPCVALDSDHICFLIYALVLHGFTMYNIQMTANFCFRYYVLKRSDPGVRLVVLANFLLLCPAIISACCFLFSLSPELEVRQLIQRDTPQYDFSQNRLIGITGLTHSWALPSIFLIVLTALPCILVNILVGTAVSRFLRKNASTFSAKTRATHHSFLKVLTFEAAISQAFLIAVACYVVGQLNIVRSPLQEYGTHMIGDCCVVSTAHNVLRATLSN</sequence>
<accession>A0A8R1YYK1</accession>
<proteinExistence type="inferred from homology"/>
<reference evidence="7" key="1">
    <citation type="journal article" date="2008" name="Nat. Genet.">
        <title>The Pristionchus pacificus genome provides a unique perspective on nematode lifestyle and parasitism.</title>
        <authorList>
            <person name="Dieterich C."/>
            <person name="Clifton S.W."/>
            <person name="Schuster L.N."/>
            <person name="Chinwalla A."/>
            <person name="Delehaunty K."/>
            <person name="Dinkelacker I."/>
            <person name="Fulton L."/>
            <person name="Fulton R."/>
            <person name="Godfrey J."/>
            <person name="Minx P."/>
            <person name="Mitreva M."/>
            <person name="Roeseler W."/>
            <person name="Tian H."/>
            <person name="Witte H."/>
            <person name="Yang S.P."/>
            <person name="Wilson R.K."/>
            <person name="Sommer R.J."/>
        </authorList>
    </citation>
    <scope>NUCLEOTIDE SEQUENCE [LARGE SCALE GENOMIC DNA]</scope>
    <source>
        <strain evidence="7">PS312</strain>
    </source>
</reference>
<evidence type="ECO:0000256" key="1">
    <source>
        <dbReference type="ARBA" id="ARBA00004141"/>
    </source>
</evidence>
<comment type="subcellular location">
    <subcellularLocation>
        <location evidence="1">Membrane</location>
        <topology evidence="1">Multi-pass membrane protein</topology>
    </subcellularLocation>
</comment>
<name>A0A2A6CPD3_PRIPA</name>
<dbReference type="GO" id="GO:0016020">
    <property type="term" value="C:membrane"/>
    <property type="evidence" value="ECO:0007669"/>
    <property type="project" value="UniProtKB-SubCell"/>
</dbReference>